<accession>A0AAN9P2Z6</accession>
<dbReference type="AlphaFoldDB" id="A0AAN9P2Z6"/>
<name>A0AAN9P2Z6_PSOTE</name>
<comment type="caution">
    <text evidence="1">The sequence shown here is derived from an EMBL/GenBank/DDBJ whole genome shotgun (WGS) entry which is preliminary data.</text>
</comment>
<evidence type="ECO:0000313" key="1">
    <source>
        <dbReference type="EMBL" id="KAK7380228.1"/>
    </source>
</evidence>
<protein>
    <submittedName>
        <fullName evidence="1">Uncharacterized protein</fullName>
    </submittedName>
</protein>
<organism evidence="1 2">
    <name type="scientific">Psophocarpus tetragonolobus</name>
    <name type="common">Winged bean</name>
    <name type="synonym">Dolichos tetragonolobus</name>
    <dbReference type="NCBI Taxonomy" id="3891"/>
    <lineage>
        <taxon>Eukaryota</taxon>
        <taxon>Viridiplantae</taxon>
        <taxon>Streptophyta</taxon>
        <taxon>Embryophyta</taxon>
        <taxon>Tracheophyta</taxon>
        <taxon>Spermatophyta</taxon>
        <taxon>Magnoliopsida</taxon>
        <taxon>eudicotyledons</taxon>
        <taxon>Gunneridae</taxon>
        <taxon>Pentapetalae</taxon>
        <taxon>rosids</taxon>
        <taxon>fabids</taxon>
        <taxon>Fabales</taxon>
        <taxon>Fabaceae</taxon>
        <taxon>Papilionoideae</taxon>
        <taxon>50 kb inversion clade</taxon>
        <taxon>NPAAA clade</taxon>
        <taxon>indigoferoid/millettioid clade</taxon>
        <taxon>Phaseoleae</taxon>
        <taxon>Psophocarpus</taxon>
    </lineage>
</organism>
<proteinExistence type="predicted"/>
<reference evidence="1 2" key="1">
    <citation type="submission" date="2024-01" db="EMBL/GenBank/DDBJ databases">
        <title>The genomes of 5 underutilized Papilionoideae crops provide insights into root nodulation and disease resistanc.</title>
        <authorList>
            <person name="Jiang F."/>
        </authorList>
    </citation>
    <scope>NUCLEOTIDE SEQUENCE [LARGE SCALE GENOMIC DNA]</scope>
    <source>
        <strain evidence="1">DUOXIRENSHENG_FW03</strain>
        <tissue evidence="1">Leaves</tissue>
    </source>
</reference>
<evidence type="ECO:0000313" key="2">
    <source>
        <dbReference type="Proteomes" id="UP001386955"/>
    </source>
</evidence>
<gene>
    <name evidence="1" type="ORF">VNO78_32733</name>
</gene>
<sequence>MTVEDLIADETGCMNDLMLASVPLTDELERGEDVGIDNGESFVNVFGEENCFGGSEIERSDECEAKNVIILSSEDDI</sequence>
<keyword evidence="2" id="KW-1185">Reference proteome</keyword>
<dbReference type="EMBL" id="JAYMYS010000009">
    <property type="protein sequence ID" value="KAK7380228.1"/>
    <property type="molecule type" value="Genomic_DNA"/>
</dbReference>
<dbReference type="Proteomes" id="UP001386955">
    <property type="component" value="Unassembled WGS sequence"/>
</dbReference>